<reference evidence="2" key="1">
    <citation type="submission" date="2025-08" db="UniProtKB">
        <authorList>
            <consortium name="RefSeq"/>
        </authorList>
    </citation>
    <scope>IDENTIFICATION</scope>
</reference>
<organism evidence="2">
    <name type="scientific">Drosophila rhopaloa</name>
    <name type="common">Fruit fly</name>
    <dbReference type="NCBI Taxonomy" id="1041015"/>
    <lineage>
        <taxon>Eukaryota</taxon>
        <taxon>Metazoa</taxon>
        <taxon>Ecdysozoa</taxon>
        <taxon>Arthropoda</taxon>
        <taxon>Hexapoda</taxon>
        <taxon>Insecta</taxon>
        <taxon>Pterygota</taxon>
        <taxon>Neoptera</taxon>
        <taxon>Endopterygota</taxon>
        <taxon>Diptera</taxon>
        <taxon>Brachycera</taxon>
        <taxon>Muscomorpha</taxon>
        <taxon>Ephydroidea</taxon>
        <taxon>Drosophilidae</taxon>
        <taxon>Drosophila</taxon>
        <taxon>Sophophora</taxon>
    </lineage>
</organism>
<evidence type="ECO:0000313" key="2">
    <source>
        <dbReference type="RefSeq" id="XP_016992119.1"/>
    </source>
</evidence>
<feature type="compositionally biased region" description="Polar residues" evidence="1">
    <location>
        <begin position="1"/>
        <end position="12"/>
    </location>
</feature>
<feature type="compositionally biased region" description="Basic and acidic residues" evidence="1">
    <location>
        <begin position="14"/>
        <end position="25"/>
    </location>
</feature>
<evidence type="ECO:0000256" key="1">
    <source>
        <dbReference type="SAM" id="MobiDB-lite"/>
    </source>
</evidence>
<dbReference type="AlphaFoldDB" id="A0A6P4FRN4"/>
<dbReference type="RefSeq" id="XP_016992119.1">
    <property type="nucleotide sequence ID" value="XM_017136630.1"/>
</dbReference>
<accession>A0A6P4FRN4</accession>
<dbReference type="OrthoDB" id="6159439at2759"/>
<sequence>METASNSASLRSIHSAEEGAKRKDNSQVTSSRSELRKNSVNGSSIHGSNNGSSKPRMKRKPRVLFRRLRSWSWSAAFA</sequence>
<protein>
    <submittedName>
        <fullName evidence="2">Muscle-specific homeobox protein tinman-like</fullName>
    </submittedName>
</protein>
<feature type="region of interest" description="Disordered" evidence="1">
    <location>
        <begin position="1"/>
        <end position="61"/>
    </location>
</feature>
<name>A0A6P4FRN4_DRORH</name>
<proteinExistence type="predicted"/>
<feature type="compositionally biased region" description="Low complexity" evidence="1">
    <location>
        <begin position="38"/>
        <end position="53"/>
    </location>
</feature>
<gene>
    <name evidence="2" type="primary">LOC108053902</name>
</gene>